<dbReference type="PANTHER" id="PTHR43065">
    <property type="entry name" value="SENSOR HISTIDINE KINASE"/>
    <property type="match status" value="1"/>
</dbReference>
<feature type="modified residue" description="4-aspartylphosphate" evidence="4">
    <location>
        <position position="56"/>
    </location>
</feature>
<dbReference type="Proteomes" id="UP000587586">
    <property type="component" value="Unassembled WGS sequence"/>
</dbReference>
<dbReference type="SMART" id="SM00086">
    <property type="entry name" value="PAC"/>
    <property type="match status" value="2"/>
</dbReference>
<dbReference type="SMART" id="SM00091">
    <property type="entry name" value="PAS"/>
    <property type="match status" value="2"/>
</dbReference>
<feature type="domain" description="Response regulatory" evidence="6">
    <location>
        <begin position="5"/>
        <end position="121"/>
    </location>
</feature>
<dbReference type="InterPro" id="IPR003661">
    <property type="entry name" value="HisK_dim/P_dom"/>
</dbReference>
<dbReference type="RefSeq" id="WP_183362492.1">
    <property type="nucleotide sequence ID" value="NZ_BLXZ01000007.1"/>
</dbReference>
<dbReference type="CDD" id="cd00156">
    <property type="entry name" value="REC"/>
    <property type="match status" value="1"/>
</dbReference>
<evidence type="ECO:0000313" key="9">
    <source>
        <dbReference type="EMBL" id="GFO69914.1"/>
    </source>
</evidence>
<dbReference type="Pfam" id="PF13188">
    <property type="entry name" value="PAS_8"/>
    <property type="match status" value="1"/>
</dbReference>
<dbReference type="SMART" id="SM00388">
    <property type="entry name" value="HisKA"/>
    <property type="match status" value="1"/>
</dbReference>
<name>A0A6V8NDL9_9BACT</name>
<evidence type="ECO:0000256" key="3">
    <source>
        <dbReference type="ARBA" id="ARBA00022553"/>
    </source>
</evidence>
<dbReference type="Gene3D" id="3.30.450.20">
    <property type="entry name" value="PAS domain"/>
    <property type="match status" value="2"/>
</dbReference>
<dbReference type="Gene3D" id="1.10.287.130">
    <property type="match status" value="1"/>
</dbReference>
<evidence type="ECO:0000259" key="7">
    <source>
        <dbReference type="PROSITE" id="PS50112"/>
    </source>
</evidence>
<feature type="domain" description="PAC" evidence="8">
    <location>
        <begin position="331"/>
        <end position="383"/>
    </location>
</feature>
<evidence type="ECO:0000259" key="8">
    <source>
        <dbReference type="PROSITE" id="PS50113"/>
    </source>
</evidence>
<dbReference type="InterPro" id="IPR000700">
    <property type="entry name" value="PAS-assoc_C"/>
</dbReference>
<keyword evidence="3 4" id="KW-0597">Phosphoprotein</keyword>
<dbReference type="SUPFAM" id="SSF55874">
    <property type="entry name" value="ATPase domain of HSP90 chaperone/DNA topoisomerase II/histidine kinase"/>
    <property type="match status" value="1"/>
</dbReference>
<dbReference type="AlphaFoldDB" id="A0A6V8NDL9"/>
<protein>
    <recommendedName>
        <fullName evidence="2">histidine kinase</fullName>
        <ecNumber evidence="2">2.7.13.3</ecNumber>
    </recommendedName>
</protein>
<dbReference type="SUPFAM" id="SSF47384">
    <property type="entry name" value="Homodimeric domain of signal transducing histidine kinase"/>
    <property type="match status" value="1"/>
</dbReference>
<dbReference type="NCBIfam" id="TIGR00229">
    <property type="entry name" value="sensory_box"/>
    <property type="match status" value="2"/>
</dbReference>
<dbReference type="SMART" id="SM00448">
    <property type="entry name" value="REC"/>
    <property type="match status" value="2"/>
</dbReference>
<dbReference type="PANTHER" id="PTHR43065:SF42">
    <property type="entry name" value="TWO-COMPONENT SENSOR PPRA"/>
    <property type="match status" value="1"/>
</dbReference>
<keyword evidence="10" id="KW-1185">Reference proteome</keyword>
<dbReference type="Pfam" id="PF00072">
    <property type="entry name" value="Response_reg"/>
    <property type="match status" value="2"/>
</dbReference>
<dbReference type="SMART" id="SM00387">
    <property type="entry name" value="HATPase_c"/>
    <property type="match status" value="1"/>
</dbReference>
<dbReference type="InterPro" id="IPR004358">
    <property type="entry name" value="Sig_transdc_His_kin-like_C"/>
</dbReference>
<accession>A0A6V8NDL9</accession>
<feature type="domain" description="Histidine kinase" evidence="5">
    <location>
        <begin position="396"/>
        <end position="619"/>
    </location>
</feature>
<sequence>MERLNLLLVDDNPDDRTLVIHELQKEFAGLAVDQVYQAEALEQALQARRFDLVITDYRLNWSDGLEVLRRVRAVLPDCPVIMFTGTGNEEIAVEAMKCGLDDYVVKHPKHFKRLPAAVRAALEKKRQHLALVSSEEEFRRVIRCSPVAMAIYDDEERIIFLNEKFVRVFGYTHDDLRDLDDWWERAYSDPDYRQQVRLTWQHAQEKAQRTGNDIEPHRYRVTCKDGTQRVVEMLGSIIGNKHLVILNDITQQRYADEQLLQLGAIVESTDDAIIGMNLEGIVLSWNRGAERIYGYSRDEMKGHWYGQVLPEGADNELQQILESTRQGDHVEHFETLHRRKDGKIINLSLTISPIVDADGNVAGASTIGSDITHRVSLEQQLRQAQKMEALGTLAGAIAHDFNNILTAIIGHASLLDLKLEKHDPLAENVHQILEAASRAANLTQALLGFSRKTPIETKPVSLNGIIKKVERLIVMLLKENVAYQVNLTTEDPTILADSGQIEQVLINLATNSRDAIPSGGAIRISTAVVDLDEQFVKLHGYGVPGRYASLRFSDNGVGMDERVRTRIFEPFFTTKESGRGTGLGLAIVYGIVKQHNGFITCYSEPGLGTTFQIYLPVTTRESVQRVKGPEAPPKGGHETILVAEDDEATRNLDRKILEAYGYRVIEAADGEEAIARFREHQDEIDLLFLDSIMPRRNGREVYEELISLKPGLKILFTSGYPADALGGLQGKEFRLIAKPILPTHLLKTIRDVLDEH</sequence>
<dbReference type="Pfam" id="PF13426">
    <property type="entry name" value="PAS_9"/>
    <property type="match status" value="1"/>
</dbReference>
<dbReference type="InterPro" id="IPR000014">
    <property type="entry name" value="PAS"/>
</dbReference>
<dbReference type="InterPro" id="IPR003594">
    <property type="entry name" value="HATPase_dom"/>
</dbReference>
<evidence type="ECO:0000256" key="4">
    <source>
        <dbReference type="PROSITE-ProRule" id="PRU00169"/>
    </source>
</evidence>
<dbReference type="PROSITE" id="PS50112">
    <property type="entry name" value="PAS"/>
    <property type="match status" value="2"/>
</dbReference>
<dbReference type="Pfam" id="PF00512">
    <property type="entry name" value="HisKA"/>
    <property type="match status" value="1"/>
</dbReference>
<dbReference type="PROSITE" id="PS50113">
    <property type="entry name" value="PAC"/>
    <property type="match status" value="1"/>
</dbReference>
<dbReference type="InterPro" id="IPR036097">
    <property type="entry name" value="HisK_dim/P_sf"/>
</dbReference>
<dbReference type="CDD" id="cd00130">
    <property type="entry name" value="PAS"/>
    <property type="match status" value="2"/>
</dbReference>
<dbReference type="InterPro" id="IPR001610">
    <property type="entry name" value="PAC"/>
</dbReference>
<proteinExistence type="predicted"/>
<comment type="catalytic activity">
    <reaction evidence="1">
        <text>ATP + protein L-histidine = ADP + protein N-phospho-L-histidine.</text>
        <dbReference type="EC" id="2.7.13.3"/>
    </reaction>
</comment>
<dbReference type="InterPro" id="IPR036890">
    <property type="entry name" value="HATPase_C_sf"/>
</dbReference>
<evidence type="ECO:0000256" key="1">
    <source>
        <dbReference type="ARBA" id="ARBA00000085"/>
    </source>
</evidence>
<dbReference type="Gene3D" id="3.30.565.10">
    <property type="entry name" value="Histidine kinase-like ATPase, C-terminal domain"/>
    <property type="match status" value="1"/>
</dbReference>
<dbReference type="EC" id="2.7.13.3" evidence="2"/>
<evidence type="ECO:0000259" key="6">
    <source>
        <dbReference type="PROSITE" id="PS50110"/>
    </source>
</evidence>
<dbReference type="PRINTS" id="PR00344">
    <property type="entry name" value="BCTRLSENSOR"/>
</dbReference>
<feature type="domain" description="PAS" evidence="7">
    <location>
        <begin position="258"/>
        <end position="328"/>
    </location>
</feature>
<dbReference type="InterPro" id="IPR011006">
    <property type="entry name" value="CheY-like_superfamily"/>
</dbReference>
<reference evidence="10" key="1">
    <citation type="submission" date="2020-06" db="EMBL/GenBank/DDBJ databases">
        <title>Draft genomic sequecing of Geomonas sp. Red745.</title>
        <authorList>
            <person name="Itoh H."/>
            <person name="Xu Z.X."/>
            <person name="Ushijima N."/>
            <person name="Masuda Y."/>
            <person name="Shiratori Y."/>
            <person name="Senoo K."/>
        </authorList>
    </citation>
    <scope>NUCLEOTIDE SEQUENCE [LARGE SCALE GENOMIC DNA]</scope>
    <source>
        <strain evidence="10">Red745</strain>
    </source>
</reference>
<comment type="caution">
    <text evidence="9">The sequence shown here is derived from an EMBL/GenBank/DDBJ whole genome shotgun (WGS) entry which is preliminary data.</text>
</comment>
<dbReference type="PROSITE" id="PS50110">
    <property type="entry name" value="RESPONSE_REGULATORY"/>
    <property type="match status" value="2"/>
</dbReference>
<dbReference type="Gene3D" id="3.40.50.2300">
    <property type="match status" value="2"/>
</dbReference>
<dbReference type="Pfam" id="PF02518">
    <property type="entry name" value="HATPase_c"/>
    <property type="match status" value="1"/>
</dbReference>
<feature type="domain" description="PAS" evidence="7">
    <location>
        <begin position="134"/>
        <end position="176"/>
    </location>
</feature>
<feature type="domain" description="Response regulatory" evidence="6">
    <location>
        <begin position="639"/>
        <end position="753"/>
    </location>
</feature>
<dbReference type="EMBL" id="BLXZ01000007">
    <property type="protein sequence ID" value="GFO69914.1"/>
    <property type="molecule type" value="Genomic_DNA"/>
</dbReference>
<feature type="modified residue" description="4-aspartylphosphate" evidence="4">
    <location>
        <position position="690"/>
    </location>
</feature>
<dbReference type="PROSITE" id="PS50109">
    <property type="entry name" value="HIS_KIN"/>
    <property type="match status" value="1"/>
</dbReference>
<organism evidence="9 10">
    <name type="scientific">Geomonas limicola</name>
    <dbReference type="NCBI Taxonomy" id="2740186"/>
    <lineage>
        <taxon>Bacteria</taxon>
        <taxon>Pseudomonadati</taxon>
        <taxon>Thermodesulfobacteriota</taxon>
        <taxon>Desulfuromonadia</taxon>
        <taxon>Geobacterales</taxon>
        <taxon>Geobacteraceae</taxon>
        <taxon>Geomonas</taxon>
    </lineage>
</organism>
<dbReference type="CDD" id="cd00082">
    <property type="entry name" value="HisKA"/>
    <property type="match status" value="1"/>
</dbReference>
<dbReference type="SUPFAM" id="SSF55785">
    <property type="entry name" value="PYP-like sensor domain (PAS domain)"/>
    <property type="match status" value="2"/>
</dbReference>
<dbReference type="SUPFAM" id="SSF52172">
    <property type="entry name" value="CheY-like"/>
    <property type="match status" value="2"/>
</dbReference>
<dbReference type="InterPro" id="IPR035965">
    <property type="entry name" value="PAS-like_dom_sf"/>
</dbReference>
<gene>
    <name evidence="9" type="ORF">GMLC_34930</name>
</gene>
<dbReference type="InterPro" id="IPR005467">
    <property type="entry name" value="His_kinase_dom"/>
</dbReference>
<dbReference type="InterPro" id="IPR001789">
    <property type="entry name" value="Sig_transdc_resp-reg_receiver"/>
</dbReference>
<dbReference type="GO" id="GO:0000155">
    <property type="term" value="F:phosphorelay sensor kinase activity"/>
    <property type="evidence" value="ECO:0007669"/>
    <property type="project" value="InterPro"/>
</dbReference>
<evidence type="ECO:0000313" key="10">
    <source>
        <dbReference type="Proteomes" id="UP000587586"/>
    </source>
</evidence>
<evidence type="ECO:0000259" key="5">
    <source>
        <dbReference type="PROSITE" id="PS50109"/>
    </source>
</evidence>
<evidence type="ECO:0000256" key="2">
    <source>
        <dbReference type="ARBA" id="ARBA00012438"/>
    </source>
</evidence>